<organism evidence="1 2">
    <name type="scientific">Cordyceps javanica</name>
    <dbReference type="NCBI Taxonomy" id="43265"/>
    <lineage>
        <taxon>Eukaryota</taxon>
        <taxon>Fungi</taxon>
        <taxon>Dikarya</taxon>
        <taxon>Ascomycota</taxon>
        <taxon>Pezizomycotina</taxon>
        <taxon>Sordariomycetes</taxon>
        <taxon>Hypocreomycetidae</taxon>
        <taxon>Hypocreales</taxon>
        <taxon>Cordycipitaceae</taxon>
        <taxon>Cordyceps</taxon>
    </lineage>
</organism>
<sequence>MKWRSDRRFREIDWSPPVCERGIYSEPRNLIRQPLKRMDDQILGRSCSEVMELPLCVSCCELGTSLLITTIASIMSTKTTSNLAANFKFEYEVEPNIGLTQPSHKRVFPEKLVCLSVSVPTPLRPRAGGLCRHFTYVVLRPLEILAKTLIWHWTDGM</sequence>
<keyword evidence="2" id="KW-1185">Reference proteome</keyword>
<evidence type="ECO:0000313" key="2">
    <source>
        <dbReference type="Proteomes" id="UP000315783"/>
    </source>
</evidence>
<name>A0A545UPI0_9HYPO</name>
<accession>A0A545UPI0</accession>
<dbReference type="AlphaFoldDB" id="A0A545UPI0"/>
<protein>
    <submittedName>
        <fullName evidence="1">Uncharacterized protein</fullName>
    </submittedName>
</protein>
<dbReference type="EMBL" id="SPUK01000019">
    <property type="protein sequence ID" value="TQV91381.1"/>
    <property type="molecule type" value="Genomic_DNA"/>
</dbReference>
<proteinExistence type="predicted"/>
<dbReference type="Proteomes" id="UP000315783">
    <property type="component" value="Unassembled WGS sequence"/>
</dbReference>
<evidence type="ECO:0000313" key="1">
    <source>
        <dbReference type="EMBL" id="TQV91381.1"/>
    </source>
</evidence>
<reference evidence="1 2" key="1">
    <citation type="journal article" date="2019" name="Appl. Microbiol. Biotechnol.">
        <title>Genome sequence of Isaria javanica and comparative genome analysis insights into family S53 peptidase evolution in fungal entomopathogens.</title>
        <authorList>
            <person name="Lin R."/>
            <person name="Zhang X."/>
            <person name="Xin B."/>
            <person name="Zou M."/>
            <person name="Gao Y."/>
            <person name="Qin F."/>
            <person name="Hu Q."/>
            <person name="Xie B."/>
            <person name="Cheng X."/>
        </authorList>
    </citation>
    <scope>NUCLEOTIDE SEQUENCE [LARGE SCALE GENOMIC DNA]</scope>
    <source>
        <strain evidence="1 2">IJ1G</strain>
    </source>
</reference>
<comment type="caution">
    <text evidence="1">The sequence shown here is derived from an EMBL/GenBank/DDBJ whole genome shotgun (WGS) entry which is preliminary data.</text>
</comment>
<gene>
    <name evidence="1" type="ORF">IF1G_09880</name>
</gene>